<accession>I2Q2B0</accession>
<keyword evidence="1 4" id="KW-0479">Metal-binding</keyword>
<dbReference type="SUPFAM" id="SSF51556">
    <property type="entry name" value="Metallo-dependent hydrolases"/>
    <property type="match status" value="1"/>
</dbReference>
<dbReference type="PANTHER" id="PTHR43794">
    <property type="entry name" value="AMINOHYDROLASE SSNA-RELATED"/>
    <property type="match status" value="1"/>
</dbReference>
<evidence type="ECO:0000256" key="2">
    <source>
        <dbReference type="ARBA" id="ARBA00022801"/>
    </source>
</evidence>
<comment type="catalytic activity">
    <reaction evidence="4">
        <text>S-methyl-5'-thioadenosine + H2O + H(+) = S-methyl-5'-thioinosine + NH4(+)</text>
        <dbReference type="Rhea" id="RHEA:25025"/>
        <dbReference type="ChEBI" id="CHEBI:15377"/>
        <dbReference type="ChEBI" id="CHEBI:15378"/>
        <dbReference type="ChEBI" id="CHEBI:17509"/>
        <dbReference type="ChEBI" id="CHEBI:28938"/>
        <dbReference type="ChEBI" id="CHEBI:48595"/>
        <dbReference type="EC" id="3.5.4.31"/>
    </reaction>
</comment>
<dbReference type="EMBL" id="JH600068">
    <property type="protein sequence ID" value="EIG53916.1"/>
    <property type="molecule type" value="Genomic_DNA"/>
</dbReference>
<evidence type="ECO:0000256" key="4">
    <source>
        <dbReference type="HAMAP-Rule" id="MF_01281"/>
    </source>
</evidence>
<evidence type="ECO:0000256" key="3">
    <source>
        <dbReference type="ARBA" id="ARBA00022833"/>
    </source>
</evidence>
<gene>
    <name evidence="4" type="primary">mtaD</name>
    <name evidence="6" type="ORF">DesU5LDRAFT_2250</name>
</gene>
<evidence type="ECO:0000259" key="5">
    <source>
        <dbReference type="Pfam" id="PF01979"/>
    </source>
</evidence>
<evidence type="ECO:0000313" key="6">
    <source>
        <dbReference type="EMBL" id="EIG53916.1"/>
    </source>
</evidence>
<dbReference type="InterPro" id="IPR023512">
    <property type="entry name" value="Deaminase_MtaD/DadD"/>
</dbReference>
<dbReference type="HOGENOM" id="CLU_012358_2_1_7"/>
<dbReference type="EC" id="3.5.4.31" evidence="4"/>
<dbReference type="AlphaFoldDB" id="I2Q2B0"/>
<dbReference type="Gene3D" id="3.20.20.140">
    <property type="entry name" value="Metal-dependent hydrolases"/>
    <property type="match status" value="1"/>
</dbReference>
<dbReference type="InterPro" id="IPR011059">
    <property type="entry name" value="Metal-dep_hydrolase_composite"/>
</dbReference>
<sequence length="442" mass="45540">MQTKPLPCDLLVTAGVLATQNDARDVLRQAALAVTGGRIAAMGPTADLARTFAPAETLDLSGCLVLPGLVNTHTHAAMTLFRGLCDDAPLAVWLAEHIWPAEARLTPEAVSLGTALACAEMLASGTTCFLDAYLHVDAIADAVDGAGLRAVLCQGVFDIANANFKSTDAALAAAGRLADRLAGHDRLRPAIFPHAVYTCSAETLARCADFAHERGLLLSTHAAETARENDDCQKANGRRVLAYLNDLGLLGPKTLLAHGVALDAADIETVAASGACVAHCPKSNMKLASGIAPVQALRAAGVTVGLGTDGAASNNALNLFSEMNVAALLQKVATGDPTALGAGAALDMATRDGAAALGWPGLGRLTVGGPADLCALDLSRPQLCPGFDPISDAVYAASGNEVVCTMVAGKVLYRDGEFTSFDYPELLARFREAAARLGRPRP</sequence>
<dbReference type="InterPro" id="IPR032466">
    <property type="entry name" value="Metal_Hydrolase"/>
</dbReference>
<reference evidence="6" key="1">
    <citation type="submission" date="2011-11" db="EMBL/GenBank/DDBJ databases">
        <title>Improved High-Quality Draft sequence of Desulfovibrio sp. U5L.</title>
        <authorList>
            <consortium name="US DOE Joint Genome Institute"/>
            <person name="Lucas S."/>
            <person name="Han J."/>
            <person name="Lapidus A."/>
            <person name="Cheng J.-F."/>
            <person name="Goodwin L."/>
            <person name="Pitluck S."/>
            <person name="Peters L."/>
            <person name="Ovchinnikova G."/>
            <person name="Held B."/>
            <person name="Detter J.C."/>
            <person name="Han C."/>
            <person name="Tapia R."/>
            <person name="Land M."/>
            <person name="Hauser L."/>
            <person name="Kyrpides N."/>
            <person name="Ivanova N."/>
            <person name="Pagani I."/>
            <person name="Gabster J."/>
            <person name="Walker C."/>
            <person name="Stolyar S."/>
            <person name="Stahl D."/>
            <person name="Arkin A."/>
            <person name="Dehal P."/>
            <person name="Hazen T."/>
            <person name="Woyke T."/>
        </authorList>
    </citation>
    <scope>NUCLEOTIDE SEQUENCE [LARGE SCALE GENOMIC DNA]</scope>
    <source>
        <strain evidence="6">U5L</strain>
    </source>
</reference>
<evidence type="ECO:0000256" key="1">
    <source>
        <dbReference type="ARBA" id="ARBA00022723"/>
    </source>
</evidence>
<comment type="caution">
    <text evidence="4">Lacks conserved residue(s) required for the propagation of feature annotation.</text>
</comment>
<dbReference type="STRING" id="596152.DesU5LDRAFT_2250"/>
<dbReference type="InterPro" id="IPR050287">
    <property type="entry name" value="MTA/SAH_deaminase"/>
</dbReference>
<feature type="binding site" evidence="4">
    <location>
        <position position="309"/>
    </location>
    <ligand>
        <name>Zn(2+)</name>
        <dbReference type="ChEBI" id="CHEBI:29105"/>
    </ligand>
</feature>
<feature type="binding site" evidence="4">
    <location>
        <position position="224"/>
    </location>
    <ligand>
        <name>substrate</name>
    </ligand>
</feature>
<feature type="binding site" evidence="4">
    <location>
        <position position="75"/>
    </location>
    <ligand>
        <name>Zn(2+)</name>
        <dbReference type="ChEBI" id="CHEBI:29105"/>
    </ligand>
</feature>
<dbReference type="Gene3D" id="2.30.40.10">
    <property type="entry name" value="Urease, subunit C, domain 1"/>
    <property type="match status" value="1"/>
</dbReference>
<dbReference type="PANTHER" id="PTHR43794:SF11">
    <property type="entry name" value="AMIDOHYDROLASE-RELATED DOMAIN-CONTAINING PROTEIN"/>
    <property type="match status" value="1"/>
</dbReference>
<feature type="binding site" evidence="4">
    <location>
        <position position="102"/>
    </location>
    <ligand>
        <name>substrate</name>
    </ligand>
</feature>
<comment type="function">
    <text evidence="4">Catalyzes the deamination of 5-methylthioadenosine and S-adenosyl-L-homocysteine into 5-methylthioinosine and S-inosyl-L-homocysteine, respectively. Is also able to deaminate adenosine.</text>
</comment>
<feature type="binding site" evidence="4">
    <location>
        <position position="194"/>
    </location>
    <ligand>
        <name>substrate</name>
    </ligand>
</feature>
<dbReference type="SUPFAM" id="SSF51338">
    <property type="entry name" value="Composite domain of metallo-dependent hydrolases"/>
    <property type="match status" value="1"/>
</dbReference>
<protein>
    <recommendedName>
        <fullName evidence="4">5-methylthioadenosine/S-adenosylhomocysteine deaminase</fullName>
        <shortName evidence="4">MTA/SAH deaminase</shortName>
        <ecNumber evidence="4">3.5.4.28</ecNumber>
        <ecNumber evidence="4">3.5.4.31</ecNumber>
    </recommendedName>
</protein>
<dbReference type="GO" id="GO:0046872">
    <property type="term" value="F:metal ion binding"/>
    <property type="evidence" value="ECO:0007669"/>
    <property type="project" value="UniProtKB-KW"/>
</dbReference>
<dbReference type="OrthoDB" id="9807210at2"/>
<keyword evidence="3 4" id="KW-0862">Zinc</keyword>
<comment type="cofactor">
    <cofactor evidence="4">
        <name>Zn(2+)</name>
        <dbReference type="ChEBI" id="CHEBI:29105"/>
    </cofactor>
    <text evidence="4">Binds 1 zinc ion per subunit.</text>
</comment>
<dbReference type="eggNOG" id="COG0402">
    <property type="taxonomic scope" value="Bacteria"/>
</dbReference>
<feature type="domain" description="Amidohydrolase-related" evidence="5">
    <location>
        <begin position="64"/>
        <end position="411"/>
    </location>
</feature>
<proteinExistence type="inferred from homology"/>
<dbReference type="HAMAP" id="MF_01281">
    <property type="entry name" value="MTA_SAH_deamin"/>
    <property type="match status" value="1"/>
</dbReference>
<comment type="similarity">
    <text evidence="4">Belongs to the metallo-dependent hydrolases superfamily. MTA/SAH deaminase family.</text>
</comment>
<dbReference type="Pfam" id="PF01979">
    <property type="entry name" value="Amidohydro_1"/>
    <property type="match status" value="1"/>
</dbReference>
<dbReference type="EC" id="3.5.4.28" evidence="4"/>
<dbReference type="GO" id="GO:0090614">
    <property type="term" value="F:5'-methylthioadenosine deaminase activity"/>
    <property type="evidence" value="ECO:0007669"/>
    <property type="project" value="UniProtKB-UniRule"/>
</dbReference>
<comment type="catalytic activity">
    <reaction evidence="4">
        <text>S-adenosyl-L-homocysteine + H2O + H(+) = S-inosyl-L-homocysteine + NH4(+)</text>
        <dbReference type="Rhea" id="RHEA:20716"/>
        <dbReference type="ChEBI" id="CHEBI:15377"/>
        <dbReference type="ChEBI" id="CHEBI:15378"/>
        <dbReference type="ChEBI" id="CHEBI:28938"/>
        <dbReference type="ChEBI" id="CHEBI:57856"/>
        <dbReference type="ChEBI" id="CHEBI:57985"/>
        <dbReference type="EC" id="3.5.4.28"/>
    </reaction>
</comment>
<feature type="binding site" evidence="4">
    <location>
        <position position="309"/>
    </location>
    <ligand>
        <name>substrate</name>
    </ligand>
</feature>
<name>I2Q2B0_9BACT</name>
<dbReference type="InterPro" id="IPR006680">
    <property type="entry name" value="Amidohydro-rel"/>
</dbReference>
<feature type="binding site" evidence="4">
    <location>
        <position position="73"/>
    </location>
    <ligand>
        <name>Zn(2+)</name>
        <dbReference type="ChEBI" id="CHEBI:29105"/>
    </ligand>
</feature>
<feature type="binding site" evidence="4">
    <location>
        <position position="221"/>
    </location>
    <ligand>
        <name>Zn(2+)</name>
        <dbReference type="ChEBI" id="CHEBI:29105"/>
    </ligand>
</feature>
<dbReference type="FunFam" id="3.20.20.140:FF:000014">
    <property type="entry name" value="5-methylthioadenosine/S-adenosylhomocysteine deaminase"/>
    <property type="match status" value="1"/>
</dbReference>
<organism evidence="6">
    <name type="scientific">Desulfovibrio sp. U5L</name>
    <dbReference type="NCBI Taxonomy" id="596152"/>
    <lineage>
        <taxon>Bacteria</taxon>
        <taxon>Pseudomonadati</taxon>
        <taxon>Thermodesulfobacteriota</taxon>
        <taxon>Desulfovibrionia</taxon>
        <taxon>Desulfovibrionales</taxon>
        <taxon>Desulfovibrionaceae</taxon>
        <taxon>Desulfovibrio</taxon>
    </lineage>
</organism>
<keyword evidence="2 4" id="KW-0378">Hydrolase</keyword>
<dbReference type="GO" id="GO:0050270">
    <property type="term" value="F:S-adenosylhomocysteine deaminase activity"/>
    <property type="evidence" value="ECO:0007669"/>
    <property type="project" value="UniProtKB-UniRule"/>
</dbReference>
<dbReference type="CDD" id="cd01298">
    <property type="entry name" value="ATZ_TRZ_like"/>
    <property type="match status" value="1"/>
</dbReference>